<evidence type="ECO:0000313" key="2">
    <source>
        <dbReference type="EMBL" id="CAC9252557.1"/>
    </source>
</evidence>
<feature type="chain" id="PRO_5047123584" evidence="1">
    <location>
        <begin position="22"/>
        <end position="172"/>
    </location>
</feature>
<dbReference type="EMBL" id="CAIIUA010000002">
    <property type="protein sequence ID" value="CAC9252557.1"/>
    <property type="molecule type" value="Genomic_DNA"/>
</dbReference>
<proteinExistence type="predicted"/>
<comment type="caution">
    <text evidence="2">The sequence shown here is derived from an EMBL/GenBank/DDBJ whole genome shotgun (WGS) entry which is preliminary data.</text>
</comment>
<sequence length="172" mass="18982">MRLKSAFTLLLTCVTISNALAVEEQEPETKQTVLAVCFETSLLARELIENTILADDIQNNTEKIALRLSEPLPPTYNGIIAGLNNAQHHRQAPRRPRSSDLLKPGQIRAQHLAVEEQQGRQCLTMRGDRNLALVRQPGQKCLDFAAAQGCRVTHTVETDEGTNPVDISLFGS</sequence>
<protein>
    <submittedName>
        <fullName evidence="2">Uncharacterized protein</fullName>
    </submittedName>
</protein>
<keyword evidence="3" id="KW-1185">Reference proteome</keyword>
<evidence type="ECO:0000256" key="1">
    <source>
        <dbReference type="SAM" id="SignalP"/>
    </source>
</evidence>
<accession>A0ABN7H914</accession>
<gene>
    <name evidence="2" type="ORF">TML_05253</name>
</gene>
<evidence type="ECO:0000313" key="3">
    <source>
        <dbReference type="Proteomes" id="UP000837205"/>
    </source>
</evidence>
<name>A0ABN7H914_9ENTR</name>
<feature type="signal peptide" evidence="1">
    <location>
        <begin position="1"/>
        <end position="21"/>
    </location>
</feature>
<organism evidence="2 3">
    <name type="scientific">Citrobacter werkmanii</name>
    <dbReference type="NCBI Taxonomy" id="67827"/>
    <lineage>
        <taxon>Bacteria</taxon>
        <taxon>Pseudomonadati</taxon>
        <taxon>Pseudomonadota</taxon>
        <taxon>Gammaproteobacteria</taxon>
        <taxon>Enterobacterales</taxon>
        <taxon>Enterobacteriaceae</taxon>
        <taxon>Citrobacter</taxon>
        <taxon>Citrobacter freundii complex</taxon>
    </lineage>
</organism>
<reference evidence="2" key="1">
    <citation type="submission" date="2020-06" db="EMBL/GenBank/DDBJ databases">
        <authorList>
            <person name="Delgado-Blas J."/>
        </authorList>
    </citation>
    <scope>NUCLEOTIDE SEQUENCE</scope>
    <source>
        <strain evidence="2">BB1480</strain>
    </source>
</reference>
<dbReference type="Proteomes" id="UP000837205">
    <property type="component" value="Unassembled WGS sequence"/>
</dbReference>
<keyword evidence="1" id="KW-0732">Signal</keyword>